<evidence type="ECO:0000313" key="2">
    <source>
        <dbReference type="EMBL" id="GBP37339.1"/>
    </source>
</evidence>
<comment type="caution">
    <text evidence="2">The sequence shown here is derived from an EMBL/GenBank/DDBJ whole genome shotgun (WGS) entry which is preliminary data.</text>
</comment>
<keyword evidence="3" id="KW-1185">Reference proteome</keyword>
<organism evidence="2 3">
    <name type="scientific">Eumeta variegata</name>
    <name type="common">Bagworm moth</name>
    <name type="synonym">Eumeta japonica</name>
    <dbReference type="NCBI Taxonomy" id="151549"/>
    <lineage>
        <taxon>Eukaryota</taxon>
        <taxon>Metazoa</taxon>
        <taxon>Ecdysozoa</taxon>
        <taxon>Arthropoda</taxon>
        <taxon>Hexapoda</taxon>
        <taxon>Insecta</taxon>
        <taxon>Pterygota</taxon>
        <taxon>Neoptera</taxon>
        <taxon>Endopterygota</taxon>
        <taxon>Lepidoptera</taxon>
        <taxon>Glossata</taxon>
        <taxon>Ditrysia</taxon>
        <taxon>Tineoidea</taxon>
        <taxon>Psychidae</taxon>
        <taxon>Oiketicinae</taxon>
        <taxon>Eumeta</taxon>
    </lineage>
</organism>
<dbReference type="EMBL" id="BGZK01000332">
    <property type="protein sequence ID" value="GBP37339.1"/>
    <property type="molecule type" value="Genomic_DNA"/>
</dbReference>
<accession>A0A4C1VFD9</accession>
<proteinExistence type="predicted"/>
<reference evidence="2 3" key="1">
    <citation type="journal article" date="2019" name="Commun. Biol.">
        <title>The bagworm genome reveals a unique fibroin gene that provides high tensile strength.</title>
        <authorList>
            <person name="Kono N."/>
            <person name="Nakamura H."/>
            <person name="Ohtoshi R."/>
            <person name="Tomita M."/>
            <person name="Numata K."/>
            <person name="Arakawa K."/>
        </authorList>
    </citation>
    <scope>NUCLEOTIDE SEQUENCE [LARGE SCALE GENOMIC DNA]</scope>
</reference>
<dbReference type="AlphaFoldDB" id="A0A4C1VFD9"/>
<dbReference type="Proteomes" id="UP000299102">
    <property type="component" value="Unassembled WGS sequence"/>
</dbReference>
<feature type="region of interest" description="Disordered" evidence="1">
    <location>
        <begin position="67"/>
        <end position="88"/>
    </location>
</feature>
<name>A0A4C1VFD9_EUMVA</name>
<sequence>MISTVSLPVRVGATRALINNQIQSIAGARRANALEGNFSLAPDSADPSRLPADIKTSAAAVTMMKCGRPPPPPAHSHTTVSGLSTLNA</sequence>
<evidence type="ECO:0000256" key="1">
    <source>
        <dbReference type="SAM" id="MobiDB-lite"/>
    </source>
</evidence>
<protein>
    <submittedName>
        <fullName evidence="2">Uncharacterized protein</fullName>
    </submittedName>
</protein>
<evidence type="ECO:0000313" key="3">
    <source>
        <dbReference type="Proteomes" id="UP000299102"/>
    </source>
</evidence>
<gene>
    <name evidence="2" type="ORF">EVAR_22799_1</name>
</gene>
<feature type="compositionally biased region" description="Polar residues" evidence="1">
    <location>
        <begin position="76"/>
        <end position="88"/>
    </location>
</feature>